<proteinExistence type="predicted"/>
<dbReference type="GO" id="GO:0043766">
    <property type="term" value="F:Sep-tRNA:Cys-tRNA synthase activity"/>
    <property type="evidence" value="ECO:0007669"/>
    <property type="project" value="UniProtKB-EC"/>
</dbReference>
<dbReference type="InterPro" id="IPR015422">
    <property type="entry name" value="PyrdxlP-dep_Trfase_small"/>
</dbReference>
<dbReference type="SUPFAM" id="SSF53383">
    <property type="entry name" value="PLP-dependent transferases"/>
    <property type="match status" value="1"/>
</dbReference>
<evidence type="ECO:0000313" key="7">
    <source>
        <dbReference type="Proteomes" id="UP000091929"/>
    </source>
</evidence>
<evidence type="ECO:0000256" key="5">
    <source>
        <dbReference type="NCBIfam" id="TIGR02539"/>
    </source>
</evidence>
<sequence length="375" mass="41609">MNIGKLELRDREESFINLNPLQTGGRTTADARKAILSYIDGYSICDWCKGALHITTEPDIAGFLGEVSDFLGMDYVLPTNGCREAKYGVMHSISTGGSILCDGNMHYSSEVSAERAGLKIYKVPNNGEPEYKIDPQGYAEGFELIKKETGKYPELALLTHVDGEYGNVVDAKEVGKICNDYKVPFLLNTAYSSGRMEIDGKRVGADFIACSGHKSWAAGGGNVGILAIKEGWQDKVFKPGTNWKSKPLEILGCSSRGASLIALMASFPHVKERVKKWDEEVKKARYLVNELEKIDIKQLGEKSKNHDLIKLDTPVYDNIAKTHKKKGYFLYYELKDRGILGMKPGRTRKFKISTYGLSWEQVSYVAESFLEIGGG</sequence>
<dbReference type="Gene3D" id="3.90.1150.10">
    <property type="entry name" value="Aspartate Aminotransferase, domain 1"/>
    <property type="match status" value="1"/>
</dbReference>
<dbReference type="Gene3D" id="3.40.640.10">
    <property type="entry name" value="Type I PLP-dependent aspartate aminotransferase-like (Major domain)"/>
    <property type="match status" value="1"/>
</dbReference>
<dbReference type="Pfam" id="PF05889">
    <property type="entry name" value="SepSecS"/>
    <property type="match status" value="1"/>
</dbReference>
<comment type="cofactor">
    <cofactor evidence="1">
        <name>pyridoxal 5'-phosphate</name>
        <dbReference type="ChEBI" id="CHEBI:597326"/>
    </cofactor>
</comment>
<keyword evidence="2 6" id="KW-0808">Transferase</keyword>
<organism evidence="6 7">
    <name type="scientific">Candidatus Methanofastidiosum methylothiophilum</name>
    <dbReference type="NCBI Taxonomy" id="1705564"/>
    <lineage>
        <taxon>Archaea</taxon>
        <taxon>Methanobacteriati</taxon>
        <taxon>Methanobacteriota</taxon>
        <taxon>Stenosarchaea group</taxon>
        <taxon>Candidatus Methanofastidiosia</taxon>
        <taxon>Candidatus Methanofastidiosales</taxon>
        <taxon>Candidatus Methanofastidiosaceae</taxon>
        <taxon>Candidatus Methanofastidiosum</taxon>
    </lineage>
</organism>
<dbReference type="NCBIfam" id="TIGR02539">
    <property type="entry name" value="SepCysS"/>
    <property type="match status" value="1"/>
</dbReference>
<evidence type="ECO:0000313" key="6">
    <source>
        <dbReference type="EMBL" id="KYC47400.1"/>
    </source>
</evidence>
<dbReference type="AlphaFoldDB" id="A0A150IR04"/>
<keyword evidence="3" id="KW-0663">Pyridoxal phosphate</keyword>
<reference evidence="6 7" key="1">
    <citation type="journal article" date="2016" name="ISME J.">
        <title>Chasing the elusive Euryarchaeota class WSA2: genomes reveal a uniquely fastidious methyl-reducing methanogen.</title>
        <authorList>
            <person name="Nobu M.K."/>
            <person name="Narihiro T."/>
            <person name="Kuroda K."/>
            <person name="Mei R."/>
            <person name="Liu W.T."/>
        </authorList>
    </citation>
    <scope>NUCLEOTIDE SEQUENCE [LARGE SCALE GENOMIC DNA]</scope>
    <source>
        <strain evidence="6">B15fssc0709_Meth_Bin003</strain>
    </source>
</reference>
<dbReference type="NCBIfam" id="NF006810">
    <property type="entry name" value="PRK09331.1"/>
    <property type="match status" value="1"/>
</dbReference>
<evidence type="ECO:0000256" key="4">
    <source>
        <dbReference type="ARBA" id="ARBA00022917"/>
    </source>
</evidence>
<dbReference type="InterPro" id="IPR013375">
    <property type="entry name" value="Sep_Cys-tRNA_synth_arc"/>
</dbReference>
<dbReference type="EC" id="2.5.1.73" evidence="5"/>
<dbReference type="InterPro" id="IPR008829">
    <property type="entry name" value="SepSecS/SepCysS"/>
</dbReference>
<accession>A0A150IR04</accession>
<dbReference type="GO" id="GO:0006412">
    <property type="term" value="P:translation"/>
    <property type="evidence" value="ECO:0007669"/>
    <property type="project" value="UniProtKB-KW"/>
</dbReference>
<evidence type="ECO:0000256" key="2">
    <source>
        <dbReference type="ARBA" id="ARBA00022679"/>
    </source>
</evidence>
<dbReference type="EMBL" id="LNGF01000024">
    <property type="protein sequence ID" value="KYC47400.1"/>
    <property type="molecule type" value="Genomic_DNA"/>
</dbReference>
<dbReference type="Proteomes" id="UP000091929">
    <property type="component" value="Unassembled WGS sequence"/>
</dbReference>
<name>A0A150IR04_9EURY</name>
<dbReference type="InterPro" id="IPR015424">
    <property type="entry name" value="PyrdxlP-dep_Trfase"/>
</dbReference>
<evidence type="ECO:0000256" key="3">
    <source>
        <dbReference type="ARBA" id="ARBA00022898"/>
    </source>
</evidence>
<protein>
    <recommendedName>
        <fullName evidence="5">O-phospho-L-seryl-tRNA:Cys-tRNA synthase</fullName>
        <ecNumber evidence="5">2.5.1.73</ecNumber>
    </recommendedName>
</protein>
<gene>
    <name evidence="6" type="ORF">APG11_01171</name>
</gene>
<dbReference type="InterPro" id="IPR015421">
    <property type="entry name" value="PyrdxlP-dep_Trfase_major"/>
</dbReference>
<dbReference type="PATRIC" id="fig|1706437.3.peg.1181"/>
<evidence type="ECO:0000256" key="1">
    <source>
        <dbReference type="ARBA" id="ARBA00001933"/>
    </source>
</evidence>
<keyword evidence="4" id="KW-0648">Protein biosynthesis</keyword>
<comment type="caution">
    <text evidence="6">The sequence shown here is derived from an EMBL/GenBank/DDBJ whole genome shotgun (WGS) entry which is preliminary data.</text>
</comment>